<evidence type="ECO:0000313" key="3">
    <source>
        <dbReference type="Proteomes" id="UP000827092"/>
    </source>
</evidence>
<sequence>MGRRTERHNAIVERIHKATRRDWKTFSKNQDPKNDAVLKKFTNKKYAKLLRKLCVSDAISHSRKIFQKQVIGYIPSDRQLRDRAASRSETNPDDIQDFGSSTQE</sequence>
<protein>
    <recommendedName>
        <fullName evidence="4">Transposase</fullName>
    </recommendedName>
</protein>
<proteinExistence type="predicted"/>
<keyword evidence="3" id="KW-1185">Reference proteome</keyword>
<dbReference type="AlphaFoldDB" id="A0AAV6U5C4"/>
<dbReference type="EMBL" id="JAFNEN010000643">
    <property type="protein sequence ID" value="KAG8179237.1"/>
    <property type="molecule type" value="Genomic_DNA"/>
</dbReference>
<evidence type="ECO:0000256" key="1">
    <source>
        <dbReference type="SAM" id="MobiDB-lite"/>
    </source>
</evidence>
<name>A0AAV6U5C4_9ARAC</name>
<comment type="caution">
    <text evidence="2">The sequence shown here is derived from an EMBL/GenBank/DDBJ whole genome shotgun (WGS) entry which is preliminary data.</text>
</comment>
<reference evidence="2 3" key="1">
    <citation type="journal article" date="2022" name="Nat. Ecol. Evol.">
        <title>A masculinizing supergene underlies an exaggerated male reproductive morph in a spider.</title>
        <authorList>
            <person name="Hendrickx F."/>
            <person name="De Corte Z."/>
            <person name="Sonet G."/>
            <person name="Van Belleghem S.M."/>
            <person name="Kostlbacher S."/>
            <person name="Vangestel C."/>
        </authorList>
    </citation>
    <scope>NUCLEOTIDE SEQUENCE [LARGE SCALE GENOMIC DNA]</scope>
    <source>
        <strain evidence="2">W744_W776</strain>
    </source>
</reference>
<evidence type="ECO:0008006" key="4">
    <source>
        <dbReference type="Google" id="ProtNLM"/>
    </source>
</evidence>
<organism evidence="2 3">
    <name type="scientific">Oedothorax gibbosus</name>
    <dbReference type="NCBI Taxonomy" id="931172"/>
    <lineage>
        <taxon>Eukaryota</taxon>
        <taxon>Metazoa</taxon>
        <taxon>Ecdysozoa</taxon>
        <taxon>Arthropoda</taxon>
        <taxon>Chelicerata</taxon>
        <taxon>Arachnida</taxon>
        <taxon>Araneae</taxon>
        <taxon>Araneomorphae</taxon>
        <taxon>Entelegynae</taxon>
        <taxon>Araneoidea</taxon>
        <taxon>Linyphiidae</taxon>
        <taxon>Erigoninae</taxon>
        <taxon>Oedothorax</taxon>
    </lineage>
</organism>
<gene>
    <name evidence="2" type="ORF">JTE90_004065</name>
</gene>
<evidence type="ECO:0000313" key="2">
    <source>
        <dbReference type="EMBL" id="KAG8179237.1"/>
    </source>
</evidence>
<feature type="region of interest" description="Disordered" evidence="1">
    <location>
        <begin position="77"/>
        <end position="104"/>
    </location>
</feature>
<dbReference type="Proteomes" id="UP000827092">
    <property type="component" value="Unassembled WGS sequence"/>
</dbReference>
<accession>A0AAV6U5C4</accession>